<comment type="caution">
    <text evidence="4">The sequence shown here is derived from an EMBL/GenBank/DDBJ whole genome shotgun (WGS) entry which is preliminary data.</text>
</comment>
<organism evidence="4 5">
    <name type="scientific">Psophia crepitans</name>
    <name type="common">common trumpeter</name>
    <dbReference type="NCBI Taxonomy" id="54359"/>
    <lineage>
        <taxon>Eukaryota</taxon>
        <taxon>Metazoa</taxon>
        <taxon>Chordata</taxon>
        <taxon>Craniata</taxon>
        <taxon>Vertebrata</taxon>
        <taxon>Euteleostomi</taxon>
        <taxon>Archelosauria</taxon>
        <taxon>Archosauria</taxon>
        <taxon>Dinosauria</taxon>
        <taxon>Saurischia</taxon>
        <taxon>Theropoda</taxon>
        <taxon>Coelurosauria</taxon>
        <taxon>Aves</taxon>
        <taxon>Neognathae</taxon>
        <taxon>Neoaves</taxon>
        <taxon>Gruiformes</taxon>
        <taxon>Psophiidae</taxon>
        <taxon>Psophia</taxon>
    </lineage>
</organism>
<feature type="region of interest" description="Disordered" evidence="2">
    <location>
        <begin position="328"/>
        <end position="372"/>
    </location>
</feature>
<dbReference type="Gene3D" id="1.10.418.10">
    <property type="entry name" value="Calponin-like domain"/>
    <property type="match status" value="1"/>
</dbReference>
<feature type="domain" description="DUF5745" evidence="3">
    <location>
        <begin position="43"/>
        <end position="101"/>
    </location>
</feature>
<dbReference type="InterPro" id="IPR026619">
    <property type="entry name" value="CEP95"/>
</dbReference>
<name>A0A7K9X315_9GRUI</name>
<accession>A0A7K9X315</accession>
<evidence type="ECO:0000313" key="4">
    <source>
        <dbReference type="EMBL" id="NXI91765.1"/>
    </source>
</evidence>
<dbReference type="InterPro" id="IPR036872">
    <property type="entry name" value="CH_dom_sf"/>
</dbReference>
<dbReference type="Pfam" id="PF19016">
    <property type="entry name" value="DUF5745"/>
    <property type="match status" value="1"/>
</dbReference>
<feature type="compositionally biased region" description="Low complexity" evidence="2">
    <location>
        <begin position="428"/>
        <end position="445"/>
    </location>
</feature>
<feature type="compositionally biased region" description="Basic and acidic residues" evidence="2">
    <location>
        <begin position="356"/>
        <end position="367"/>
    </location>
</feature>
<dbReference type="PANTHER" id="PTHR22545">
    <property type="entry name" value="CENTROSOMAL PROTEIN OF 95 KDA"/>
    <property type="match status" value="1"/>
</dbReference>
<feature type="compositionally biased region" description="Basic and acidic residues" evidence="2">
    <location>
        <begin position="413"/>
        <end position="427"/>
    </location>
</feature>
<feature type="region of interest" description="Disordered" evidence="2">
    <location>
        <begin position="397"/>
        <end position="449"/>
    </location>
</feature>
<dbReference type="EMBL" id="VWZZ01001501">
    <property type="protein sequence ID" value="NXI91765.1"/>
    <property type="molecule type" value="Genomic_DNA"/>
</dbReference>
<keyword evidence="5" id="KW-1185">Reference proteome</keyword>
<feature type="coiled-coil region" evidence="1">
    <location>
        <begin position="705"/>
        <end position="798"/>
    </location>
</feature>
<dbReference type="GO" id="GO:0005813">
    <property type="term" value="C:centrosome"/>
    <property type="evidence" value="ECO:0007669"/>
    <property type="project" value="InterPro"/>
</dbReference>
<evidence type="ECO:0000313" key="5">
    <source>
        <dbReference type="Proteomes" id="UP000587472"/>
    </source>
</evidence>
<proteinExistence type="predicted"/>
<reference evidence="4 5" key="1">
    <citation type="submission" date="2019-09" db="EMBL/GenBank/DDBJ databases">
        <title>Bird 10,000 Genomes (B10K) Project - Family phase.</title>
        <authorList>
            <person name="Zhang G."/>
        </authorList>
    </citation>
    <scope>NUCLEOTIDE SEQUENCE [LARGE SCALE GENOMIC DNA]</scope>
    <source>
        <strain evidence="4">B10K-DU-001-60</strain>
        <tissue evidence="4">Muscle</tissue>
    </source>
</reference>
<dbReference type="InterPro" id="IPR044039">
    <property type="entry name" value="DUF5745"/>
</dbReference>
<feature type="compositionally biased region" description="Basic residues" evidence="2">
    <location>
        <begin position="552"/>
        <end position="564"/>
    </location>
</feature>
<feature type="non-terminal residue" evidence="4">
    <location>
        <position position="825"/>
    </location>
</feature>
<dbReference type="Proteomes" id="UP000587472">
    <property type="component" value="Unassembled WGS sequence"/>
</dbReference>
<evidence type="ECO:0000256" key="2">
    <source>
        <dbReference type="SAM" id="MobiDB-lite"/>
    </source>
</evidence>
<dbReference type="AlphaFoldDB" id="A0A7K9X315"/>
<evidence type="ECO:0000256" key="1">
    <source>
        <dbReference type="SAM" id="Coils"/>
    </source>
</evidence>
<protein>
    <submittedName>
        <fullName evidence="4">CEP95 protein</fullName>
    </submittedName>
</protein>
<dbReference type="PANTHER" id="PTHR22545:SF0">
    <property type="entry name" value="CENTROSOMAL PROTEIN OF 95 KDA"/>
    <property type="match status" value="1"/>
</dbReference>
<feature type="region of interest" description="Disordered" evidence="2">
    <location>
        <begin position="526"/>
        <end position="565"/>
    </location>
</feature>
<sequence length="825" mass="95785">DWIDVANDLFRRCHINQHIKHLSECDADVFVRLYESILGEKVPDFIATPRSQEDDAHNVQAVIDSLALDYLQVSLSHITGENIVKGERESIRNLLEIFDGLLEYLTEEVSESSSHSADEANVLFNNEIQIASQEQLESNAGQLTQPSKFSSAEGSQSEIFVPSCGVDGSESTSELIRLGDTAYSFSKRGEGSVEPVHSPEPQKESLSASATRLGEPMQQAIPLLPPFQPLEARPHYLGWRDYQSSASQSATLATSQRLTIPTLEKSLTQKFEEVSGTLPLSRKISVGDKVVSDDAEDSVAEVPWVYETSSTASLHQKLPLRAEQITQTARPESRYLPRKKRQVQYENSTTESFEESLSHRTTKEKQSEQGLQQVSEKLSCRLNDLDLMLQRALDGRTREELTDEDNLSQHSDSVMDYRRRKAERDTASLRYPSRPRSLSPSSPSSQHQLFSELEDKFCSNGTGQIRKIYSQLQKERDERTTKAKVVSKAYEDELRIYEAQQRLRLSRLREVIKEMEQEYKENIFKEPPKMPQPVKVYSRKTTPRNPKYSQRIPKRGTVKPKKAAPMKVRDGDLLFQLLEEFPHLHISHQTMNKMWQQQLAHTEQLKAASGRTRTKLQNEVQQALKKHELLVAIMKKDQDHNKRLQEFKQHIYRQKWAQNRVSEKRRQIARARKYYEDYRVQLRAKMMRARTREEKIFKNLFEEGLEIQKQRLKDLRAYAQEKRAEQRREHQNELESMENYYKDQFSMLAEALSQERQAIQTREKAQAQMLQKTKRELRTRMEKEIQQLQAAIMQSDDDTFFQELEADRLKSRLQMASFQYSKSSF</sequence>
<gene>
    <name evidence="4" type="primary">Cep95</name>
    <name evidence="4" type="ORF">PSOCRE_R13159</name>
</gene>
<evidence type="ECO:0000259" key="3">
    <source>
        <dbReference type="Pfam" id="PF19016"/>
    </source>
</evidence>
<keyword evidence="1" id="KW-0175">Coiled coil</keyword>
<feature type="non-terminal residue" evidence="4">
    <location>
        <position position="1"/>
    </location>
</feature>
<dbReference type="GO" id="GO:0000922">
    <property type="term" value="C:spindle pole"/>
    <property type="evidence" value="ECO:0007669"/>
    <property type="project" value="InterPro"/>
</dbReference>